<gene>
    <name evidence="6" type="ORF">ACFQGU_07085</name>
</gene>
<organism evidence="6 7">
    <name type="scientific">Longivirga aurantiaca</name>
    <dbReference type="NCBI Taxonomy" id="1837743"/>
    <lineage>
        <taxon>Bacteria</taxon>
        <taxon>Bacillati</taxon>
        <taxon>Actinomycetota</taxon>
        <taxon>Actinomycetes</taxon>
        <taxon>Sporichthyales</taxon>
        <taxon>Sporichthyaceae</taxon>
        <taxon>Longivirga</taxon>
    </lineage>
</organism>
<dbReference type="Proteomes" id="UP001596138">
    <property type="component" value="Unassembled WGS sequence"/>
</dbReference>
<evidence type="ECO:0000313" key="6">
    <source>
        <dbReference type="EMBL" id="MFC6237637.1"/>
    </source>
</evidence>
<dbReference type="PANTHER" id="PTHR23514">
    <property type="entry name" value="BYPASS OF STOP CODON PROTEIN 6"/>
    <property type="match status" value="1"/>
</dbReference>
<feature type="transmembrane region" description="Helical" evidence="5">
    <location>
        <begin position="376"/>
        <end position="394"/>
    </location>
</feature>
<proteinExistence type="predicted"/>
<feature type="transmembrane region" description="Helical" evidence="5">
    <location>
        <begin position="105"/>
        <end position="123"/>
    </location>
</feature>
<evidence type="ECO:0000256" key="1">
    <source>
        <dbReference type="ARBA" id="ARBA00004141"/>
    </source>
</evidence>
<dbReference type="CDD" id="cd17393">
    <property type="entry name" value="MFS_MosC_like"/>
    <property type="match status" value="1"/>
</dbReference>
<evidence type="ECO:0000256" key="5">
    <source>
        <dbReference type="SAM" id="Phobius"/>
    </source>
</evidence>
<accession>A0ABW1T1A8</accession>
<protein>
    <submittedName>
        <fullName evidence="6">MFS transporter</fullName>
    </submittedName>
</protein>
<feature type="transmembrane region" description="Helical" evidence="5">
    <location>
        <begin position="317"/>
        <end position="334"/>
    </location>
</feature>
<name>A0ABW1T1A8_9ACTN</name>
<keyword evidence="7" id="KW-1185">Reference proteome</keyword>
<feature type="transmembrane region" description="Helical" evidence="5">
    <location>
        <begin position="292"/>
        <end position="311"/>
    </location>
</feature>
<dbReference type="Pfam" id="PF07690">
    <property type="entry name" value="MFS_1"/>
    <property type="match status" value="2"/>
</dbReference>
<feature type="transmembrane region" description="Helical" evidence="5">
    <location>
        <begin position="346"/>
        <end position="364"/>
    </location>
</feature>
<dbReference type="Gene3D" id="1.20.1250.20">
    <property type="entry name" value="MFS general substrate transporter like domains"/>
    <property type="match status" value="2"/>
</dbReference>
<keyword evidence="3 5" id="KW-1133">Transmembrane helix</keyword>
<dbReference type="PANTHER" id="PTHR23514:SF13">
    <property type="entry name" value="INNER MEMBRANE PROTEIN YBJJ"/>
    <property type="match status" value="1"/>
</dbReference>
<feature type="transmembrane region" description="Helical" evidence="5">
    <location>
        <begin position="46"/>
        <end position="69"/>
    </location>
</feature>
<dbReference type="InterPro" id="IPR011701">
    <property type="entry name" value="MFS"/>
</dbReference>
<feature type="transmembrane region" description="Helical" evidence="5">
    <location>
        <begin position="223"/>
        <end position="247"/>
    </location>
</feature>
<feature type="transmembrane region" description="Helical" evidence="5">
    <location>
        <begin position="253"/>
        <end position="272"/>
    </location>
</feature>
<sequence length="402" mass="41265">MTYDELAPPRTWRGPAIATAAVFLLNATIIAGWVSRLPATRDRLDLSTAVVGITLLMAGFGSLAAMPFVGRFVARFSSTPVIVVLASVCALCLVLLSVTPNAVTTGAALFVFGMAYGSWDVAMNIHGSYVDRNAGRDYMPRYHALWSVGAALGAGLGALAAFLGLGLTTHFLIAALIGCGGSAVVALRWFVDDREPAVAHVEVVDESDGTTSMVKPRLLTRRLVLLGIITLCACLLEGSAADWIALYLTDERAATATVAALGYGMWATAMALSRFSGTAIIARLGRARAIRLAGAVVLTGVVATLAAPGVYGSLVGVLLWGAGVALVFPAAMSAGGETPGRAADGIAAVSTIGYGGFLLGPPLIGLLGEQIGLGNALWILPVLGLGIVLLAPIVKPLRPATT</sequence>
<reference evidence="7" key="1">
    <citation type="journal article" date="2019" name="Int. J. Syst. Evol. Microbiol.">
        <title>The Global Catalogue of Microorganisms (GCM) 10K type strain sequencing project: providing services to taxonomists for standard genome sequencing and annotation.</title>
        <authorList>
            <consortium name="The Broad Institute Genomics Platform"/>
            <consortium name="The Broad Institute Genome Sequencing Center for Infectious Disease"/>
            <person name="Wu L."/>
            <person name="Ma J."/>
        </authorList>
    </citation>
    <scope>NUCLEOTIDE SEQUENCE [LARGE SCALE GENOMIC DNA]</scope>
    <source>
        <strain evidence="7">CGMCC 4.7317</strain>
    </source>
</reference>
<keyword evidence="2 5" id="KW-0812">Transmembrane</keyword>
<feature type="transmembrane region" description="Helical" evidence="5">
    <location>
        <begin position="144"/>
        <end position="165"/>
    </location>
</feature>
<dbReference type="InterPro" id="IPR051788">
    <property type="entry name" value="MFS_Transporter"/>
</dbReference>
<dbReference type="InterPro" id="IPR036259">
    <property type="entry name" value="MFS_trans_sf"/>
</dbReference>
<feature type="transmembrane region" description="Helical" evidence="5">
    <location>
        <begin position="81"/>
        <end position="99"/>
    </location>
</feature>
<keyword evidence="4 5" id="KW-0472">Membrane</keyword>
<dbReference type="SUPFAM" id="SSF103473">
    <property type="entry name" value="MFS general substrate transporter"/>
    <property type="match status" value="1"/>
</dbReference>
<comment type="subcellular location">
    <subcellularLocation>
        <location evidence="1">Membrane</location>
        <topology evidence="1">Multi-pass membrane protein</topology>
    </subcellularLocation>
</comment>
<dbReference type="RefSeq" id="WP_386765118.1">
    <property type="nucleotide sequence ID" value="NZ_JBHSTI010000008.1"/>
</dbReference>
<evidence type="ECO:0000256" key="4">
    <source>
        <dbReference type="ARBA" id="ARBA00023136"/>
    </source>
</evidence>
<feature type="transmembrane region" description="Helical" evidence="5">
    <location>
        <begin position="12"/>
        <end position="34"/>
    </location>
</feature>
<evidence type="ECO:0000313" key="7">
    <source>
        <dbReference type="Proteomes" id="UP001596138"/>
    </source>
</evidence>
<feature type="transmembrane region" description="Helical" evidence="5">
    <location>
        <begin position="171"/>
        <end position="191"/>
    </location>
</feature>
<comment type="caution">
    <text evidence="6">The sequence shown here is derived from an EMBL/GenBank/DDBJ whole genome shotgun (WGS) entry which is preliminary data.</text>
</comment>
<dbReference type="EMBL" id="JBHSTI010000008">
    <property type="protein sequence ID" value="MFC6237637.1"/>
    <property type="molecule type" value="Genomic_DNA"/>
</dbReference>
<evidence type="ECO:0000256" key="2">
    <source>
        <dbReference type="ARBA" id="ARBA00022692"/>
    </source>
</evidence>
<evidence type="ECO:0000256" key="3">
    <source>
        <dbReference type="ARBA" id="ARBA00022989"/>
    </source>
</evidence>